<dbReference type="PANTHER" id="PTHR43532:SF1">
    <property type="entry name" value="GLUCOSE-1-PHOSPHATE THYMIDYLYLTRANSFERASE 1"/>
    <property type="match status" value="1"/>
</dbReference>
<sequence length="294" mass="33399">MKAVILVGGSGTRLYPVTQVINKHLLPLYNKPMIYYPLSLAMLIKIREVIFVINPEDEPLYKKIFNHGEKLGMKIDWVIQEKPKGIAEGLILAEPYIKNDCVLYLLGDNIFFGHDLPKVMESAKKEVEEKGGAFVFGYYVSDPERFGIVEFDKEGRVLSIEEKPKRPKSNYAVVGMYFYDKKAVEIAKSIKPSGRGELEITSINNEYLKRGELKVKLLGRGFAWFDAGTHDSFLEAGEFVATIEKKTGLMIGCIEEIAYRNGWITKEELLELAKPLKKTEYGKYLEKLAMGEIL</sequence>
<comment type="function">
    <text evidence="9">Catalyzes the formation of dTDP-glucose, from dTTP and glucose 1-phosphate, as well as its pyrophosphorolysis.</text>
</comment>
<comment type="catalytic activity">
    <reaction evidence="8 9">
        <text>dTTP + alpha-D-glucose 1-phosphate + H(+) = dTDP-alpha-D-glucose + diphosphate</text>
        <dbReference type="Rhea" id="RHEA:15225"/>
        <dbReference type="ChEBI" id="CHEBI:15378"/>
        <dbReference type="ChEBI" id="CHEBI:33019"/>
        <dbReference type="ChEBI" id="CHEBI:37568"/>
        <dbReference type="ChEBI" id="CHEBI:57477"/>
        <dbReference type="ChEBI" id="CHEBI:58601"/>
        <dbReference type="EC" id="2.7.7.24"/>
    </reaction>
</comment>
<dbReference type="Gene3D" id="3.90.550.10">
    <property type="entry name" value="Spore Coat Polysaccharide Biosynthesis Protein SpsA, Chain A"/>
    <property type="match status" value="1"/>
</dbReference>
<evidence type="ECO:0000259" key="10">
    <source>
        <dbReference type="Pfam" id="PF00483"/>
    </source>
</evidence>
<dbReference type="KEGG" id="taut:V4D30_01230"/>
<evidence type="ECO:0000256" key="1">
    <source>
        <dbReference type="ARBA" id="ARBA00001946"/>
    </source>
</evidence>
<gene>
    <name evidence="11" type="primary">rfbA</name>
    <name evidence="11" type="ORF">V4D30_01230</name>
</gene>
<dbReference type="EC" id="2.7.7.24" evidence="3 9"/>
<keyword evidence="4 9" id="KW-0808">Transferase</keyword>
<evidence type="ECO:0000256" key="6">
    <source>
        <dbReference type="ARBA" id="ARBA00022723"/>
    </source>
</evidence>
<dbReference type="EMBL" id="CP144373">
    <property type="protein sequence ID" value="XCH46917.1"/>
    <property type="molecule type" value="Genomic_DNA"/>
</dbReference>
<evidence type="ECO:0000256" key="4">
    <source>
        <dbReference type="ARBA" id="ARBA00022679"/>
    </source>
</evidence>
<accession>A0AAU8GWR9</accession>
<dbReference type="AlphaFoldDB" id="A0AAU8GWR9"/>
<dbReference type="GO" id="GO:0046872">
    <property type="term" value="F:metal ion binding"/>
    <property type="evidence" value="ECO:0007669"/>
    <property type="project" value="UniProtKB-KW"/>
</dbReference>
<reference evidence="11" key="1">
    <citation type="submission" date="2024-01" db="EMBL/GenBank/DDBJ databases">
        <title>The first autotrophic representatives of the genus Thermodesulfovibrio.</title>
        <authorList>
            <person name="Maltseva A.I."/>
            <person name="Elcheninov A.G."/>
            <person name="Kublanov I.V."/>
            <person name="Lebedinsky A.V."/>
            <person name="Frolov E.N."/>
        </authorList>
    </citation>
    <scope>NUCLEOTIDE SEQUENCE</scope>
    <source>
        <strain evidence="11">3907-1M</strain>
    </source>
</reference>
<dbReference type="PANTHER" id="PTHR43532">
    <property type="entry name" value="GLUCOSE-1-PHOSPHATE THYMIDYLYLTRANSFERASE"/>
    <property type="match status" value="1"/>
</dbReference>
<evidence type="ECO:0000256" key="2">
    <source>
        <dbReference type="ARBA" id="ARBA00010480"/>
    </source>
</evidence>
<dbReference type="GO" id="GO:0008879">
    <property type="term" value="F:glucose-1-phosphate thymidylyltransferase activity"/>
    <property type="evidence" value="ECO:0007669"/>
    <property type="project" value="UniProtKB-EC"/>
</dbReference>
<dbReference type="CDD" id="cd02538">
    <property type="entry name" value="G1P_TT_short"/>
    <property type="match status" value="1"/>
</dbReference>
<dbReference type="InterPro" id="IPR029044">
    <property type="entry name" value="Nucleotide-diphossugar_trans"/>
</dbReference>
<evidence type="ECO:0000256" key="8">
    <source>
        <dbReference type="ARBA" id="ARBA00049336"/>
    </source>
</evidence>
<evidence type="ECO:0000313" key="11">
    <source>
        <dbReference type="EMBL" id="XCH46917.1"/>
    </source>
</evidence>
<comment type="cofactor">
    <cofactor evidence="1">
        <name>Mg(2+)</name>
        <dbReference type="ChEBI" id="CHEBI:18420"/>
    </cofactor>
</comment>
<protein>
    <recommendedName>
        <fullName evidence="3 9">Glucose-1-phosphate thymidylyltransferase</fullName>
        <ecNumber evidence="3 9">2.7.7.24</ecNumber>
    </recommendedName>
</protein>
<dbReference type="FunFam" id="3.90.550.10:FF:000023">
    <property type="entry name" value="Glucose-1-phosphate thymidylyltransferase"/>
    <property type="match status" value="1"/>
</dbReference>
<dbReference type="NCBIfam" id="TIGR01207">
    <property type="entry name" value="rmlA"/>
    <property type="match status" value="1"/>
</dbReference>
<keyword evidence="6 9" id="KW-0479">Metal-binding</keyword>
<feature type="domain" description="Nucleotidyl transferase" evidence="10">
    <location>
        <begin position="2"/>
        <end position="241"/>
    </location>
</feature>
<comment type="similarity">
    <text evidence="2 9">Belongs to the glucose-1-phosphate thymidylyltransferase family.</text>
</comment>
<dbReference type="RefSeq" id="WP_353684443.1">
    <property type="nucleotide sequence ID" value="NZ_CP144373.1"/>
</dbReference>
<dbReference type="InterPro" id="IPR005835">
    <property type="entry name" value="NTP_transferase_dom"/>
</dbReference>
<organism evidence="11">
    <name type="scientific">Thermodesulfovibrio autotrophicus</name>
    <dbReference type="NCBI Taxonomy" id="3118333"/>
    <lineage>
        <taxon>Bacteria</taxon>
        <taxon>Pseudomonadati</taxon>
        <taxon>Nitrospirota</taxon>
        <taxon>Thermodesulfovibrionia</taxon>
        <taxon>Thermodesulfovibrionales</taxon>
        <taxon>Thermodesulfovibrionaceae</taxon>
        <taxon>Thermodesulfovibrio</taxon>
    </lineage>
</organism>
<dbReference type="Pfam" id="PF00483">
    <property type="entry name" value="NTP_transferase"/>
    <property type="match status" value="1"/>
</dbReference>
<dbReference type="SUPFAM" id="SSF53448">
    <property type="entry name" value="Nucleotide-diphospho-sugar transferases"/>
    <property type="match status" value="1"/>
</dbReference>
<evidence type="ECO:0000256" key="3">
    <source>
        <dbReference type="ARBA" id="ARBA00012461"/>
    </source>
</evidence>
<keyword evidence="5 9" id="KW-0548">Nucleotidyltransferase</keyword>
<keyword evidence="7 9" id="KW-0460">Magnesium</keyword>
<evidence type="ECO:0000256" key="7">
    <source>
        <dbReference type="ARBA" id="ARBA00022842"/>
    </source>
</evidence>
<dbReference type="InterPro" id="IPR005907">
    <property type="entry name" value="G1P_thy_trans_s"/>
</dbReference>
<proteinExistence type="inferred from homology"/>
<name>A0AAU8GWR9_9BACT</name>
<evidence type="ECO:0000256" key="9">
    <source>
        <dbReference type="RuleBase" id="RU003706"/>
    </source>
</evidence>
<evidence type="ECO:0000256" key="5">
    <source>
        <dbReference type="ARBA" id="ARBA00022695"/>
    </source>
</evidence>